<comment type="caution">
    <text evidence="1">The sequence shown here is derived from an EMBL/GenBank/DDBJ whole genome shotgun (WGS) entry which is preliminary data.</text>
</comment>
<keyword evidence="2" id="KW-1185">Reference proteome</keyword>
<dbReference type="eggNOG" id="ENOG5031VJP">
    <property type="taxonomic scope" value="Bacteria"/>
</dbReference>
<dbReference type="STRING" id="158787.BSCA_1658"/>
<dbReference type="OrthoDB" id="3238250at2"/>
<proteinExistence type="predicted"/>
<evidence type="ECO:0000313" key="1">
    <source>
        <dbReference type="EMBL" id="KFI92928.1"/>
    </source>
</evidence>
<dbReference type="AlphaFoldDB" id="A0A087DBM8"/>
<sequence>MIERRADANIADRPQFLDVSDLQALFGVGRSKARLMMDALPSIRIGSKDYITATALSTFIVENDGIPIKWPKRKR</sequence>
<name>A0A087DBM8_9BIFI</name>
<accession>A0A087DBM8</accession>
<gene>
    <name evidence="1" type="ORF">BSCA_1658</name>
</gene>
<dbReference type="EMBL" id="JGZO01000014">
    <property type="protein sequence ID" value="KFI92928.1"/>
    <property type="molecule type" value="Genomic_DNA"/>
</dbReference>
<protein>
    <submittedName>
        <fullName evidence="1">Uncharacterized protein</fullName>
    </submittedName>
</protein>
<reference evidence="1 2" key="1">
    <citation type="submission" date="2014-03" db="EMBL/GenBank/DDBJ databases">
        <title>Genomics of Bifidobacteria.</title>
        <authorList>
            <person name="Ventura M."/>
            <person name="Milani C."/>
            <person name="Lugli G.A."/>
        </authorList>
    </citation>
    <scope>NUCLEOTIDE SEQUENCE [LARGE SCALE GENOMIC DNA]</scope>
    <source>
        <strain evidence="1 2">LMG 21589</strain>
    </source>
</reference>
<evidence type="ECO:0000313" key="2">
    <source>
        <dbReference type="Proteomes" id="UP000029033"/>
    </source>
</evidence>
<dbReference type="Proteomes" id="UP000029033">
    <property type="component" value="Unassembled WGS sequence"/>
</dbReference>
<dbReference type="RefSeq" id="WP_033517959.1">
    <property type="nucleotide sequence ID" value="NZ_JASOEM010000020.1"/>
</dbReference>
<organism evidence="1 2">
    <name type="scientific">Bifidobacterium scardovii</name>
    <dbReference type="NCBI Taxonomy" id="158787"/>
    <lineage>
        <taxon>Bacteria</taxon>
        <taxon>Bacillati</taxon>
        <taxon>Actinomycetota</taxon>
        <taxon>Actinomycetes</taxon>
        <taxon>Bifidobacteriales</taxon>
        <taxon>Bifidobacteriaceae</taxon>
        <taxon>Bifidobacterium</taxon>
    </lineage>
</organism>
<dbReference type="GeneID" id="85164876"/>